<dbReference type="InterPro" id="IPR023405">
    <property type="entry name" value="Topo_IA_core_domain"/>
</dbReference>
<name>A0A6U9RMI2_9CHLO</name>
<gene>
    <name evidence="13" type="ORF">PSAL00342_LOCUS5445</name>
    <name evidence="14" type="ORF">PSAL00342_LOCUS5446</name>
    <name evidence="15" type="ORF">PSAL00342_LOCUS5447</name>
    <name evidence="16" type="ORF">PSAL00342_LOCUS5448</name>
</gene>
<dbReference type="EC" id="5.6.2.1" evidence="4 10"/>
<dbReference type="AlphaFoldDB" id="A0A6U9RMI2"/>
<keyword evidence="8 10" id="KW-0238">DNA-binding</keyword>
<dbReference type="SMART" id="SM00493">
    <property type="entry name" value="TOPRIM"/>
    <property type="match status" value="1"/>
</dbReference>
<evidence type="ECO:0000256" key="3">
    <source>
        <dbReference type="ARBA" id="ARBA00009446"/>
    </source>
</evidence>
<reference evidence="13" key="1">
    <citation type="submission" date="2021-01" db="EMBL/GenBank/DDBJ databases">
        <authorList>
            <person name="Corre E."/>
            <person name="Pelletier E."/>
            <person name="Niang G."/>
            <person name="Scheremetjew M."/>
            <person name="Finn R."/>
            <person name="Kale V."/>
            <person name="Holt S."/>
            <person name="Cochrane G."/>
            <person name="Meng A."/>
            <person name="Brown T."/>
            <person name="Cohen L."/>
        </authorList>
    </citation>
    <scope>NUCLEOTIDE SEQUENCE</scope>
    <source>
        <strain evidence="13">CCMP1897</strain>
    </source>
</reference>
<evidence type="ECO:0000313" key="15">
    <source>
        <dbReference type="EMBL" id="CAE0611612.1"/>
    </source>
</evidence>
<dbReference type="EMBL" id="HBIS01006039">
    <property type="protein sequence ID" value="CAE0611613.1"/>
    <property type="molecule type" value="Transcribed_RNA"/>
</dbReference>
<dbReference type="SMART" id="SM00436">
    <property type="entry name" value="TOP1Bc"/>
    <property type="match status" value="1"/>
</dbReference>
<comment type="similarity">
    <text evidence="3 10">Belongs to the type IA topoisomerase family.</text>
</comment>
<comment type="catalytic activity">
    <reaction evidence="1 10">
        <text>ATP-independent breakage of single-stranded DNA, followed by passage and rejoining.</text>
        <dbReference type="EC" id="5.6.2.1"/>
    </reaction>
</comment>
<organism evidence="13">
    <name type="scientific">Picocystis salinarum</name>
    <dbReference type="NCBI Taxonomy" id="88271"/>
    <lineage>
        <taxon>Eukaryota</taxon>
        <taxon>Viridiplantae</taxon>
        <taxon>Chlorophyta</taxon>
        <taxon>Picocystophyceae</taxon>
        <taxon>Picocystales</taxon>
        <taxon>Picocystaceae</taxon>
        <taxon>Picocystis</taxon>
    </lineage>
</organism>
<dbReference type="Gene3D" id="3.40.50.140">
    <property type="match status" value="1"/>
</dbReference>
<dbReference type="GO" id="GO:0031422">
    <property type="term" value="C:RecQ family helicase-topoisomerase III complex"/>
    <property type="evidence" value="ECO:0007669"/>
    <property type="project" value="TreeGrafter"/>
</dbReference>
<feature type="domain" description="Toprim" evidence="11">
    <location>
        <begin position="4"/>
        <end position="148"/>
    </location>
</feature>
<dbReference type="Gene3D" id="2.70.20.10">
    <property type="entry name" value="Topoisomerase I, domain 3"/>
    <property type="match status" value="1"/>
</dbReference>
<dbReference type="InterPro" id="IPR003601">
    <property type="entry name" value="Topo_IA_2"/>
</dbReference>
<dbReference type="PROSITE" id="PS00396">
    <property type="entry name" value="TOPO_IA_1"/>
    <property type="match status" value="1"/>
</dbReference>
<evidence type="ECO:0000313" key="16">
    <source>
        <dbReference type="EMBL" id="CAE0611613.1"/>
    </source>
</evidence>
<keyword evidence="7 10" id="KW-0799">Topoisomerase</keyword>
<evidence type="ECO:0000256" key="10">
    <source>
        <dbReference type="RuleBase" id="RU362092"/>
    </source>
</evidence>
<comment type="function">
    <text evidence="10">Introduces a single-strand break via transesterification at a target site in duplex DNA. Releases the supercoiling and torsional tension of DNA introduced during the DNA replication and transcription by transiently cleaving and rejoining one strand of the DNA duplex. The scissile phosphodiester is attacked by the catalytic tyrosine of the enzyme, resulting in the formation of a DNA-(5'-phosphotyrosyl)-enzyme intermediate and the expulsion of a 3'-OH DNA strand.</text>
</comment>
<dbReference type="GO" id="GO:0006310">
    <property type="term" value="P:DNA recombination"/>
    <property type="evidence" value="ECO:0007669"/>
    <property type="project" value="TreeGrafter"/>
</dbReference>
<evidence type="ECO:0000259" key="12">
    <source>
        <dbReference type="PROSITE" id="PS52039"/>
    </source>
</evidence>
<dbReference type="EMBL" id="HBIS01006036">
    <property type="protein sequence ID" value="CAE0611610.1"/>
    <property type="molecule type" value="Transcribed_RNA"/>
</dbReference>
<dbReference type="SUPFAM" id="SSF56712">
    <property type="entry name" value="Prokaryotic type I DNA topoisomerase"/>
    <property type="match status" value="1"/>
</dbReference>
<dbReference type="PANTHER" id="PTHR11390:SF21">
    <property type="entry name" value="DNA TOPOISOMERASE 3-ALPHA"/>
    <property type="match status" value="1"/>
</dbReference>
<evidence type="ECO:0000256" key="7">
    <source>
        <dbReference type="ARBA" id="ARBA00023029"/>
    </source>
</evidence>
<dbReference type="GO" id="GO:0005634">
    <property type="term" value="C:nucleus"/>
    <property type="evidence" value="ECO:0007669"/>
    <property type="project" value="TreeGrafter"/>
</dbReference>
<dbReference type="GO" id="GO:0006281">
    <property type="term" value="P:DNA repair"/>
    <property type="evidence" value="ECO:0007669"/>
    <property type="project" value="TreeGrafter"/>
</dbReference>
<dbReference type="Gene3D" id="1.10.290.10">
    <property type="entry name" value="Topoisomerase I, domain 4"/>
    <property type="match status" value="1"/>
</dbReference>
<dbReference type="Pfam" id="PF01131">
    <property type="entry name" value="Topoisom_bac"/>
    <property type="match status" value="1"/>
</dbReference>
<comment type="cofactor">
    <cofactor evidence="2">
        <name>Mg(2+)</name>
        <dbReference type="ChEBI" id="CHEBI:18420"/>
    </cofactor>
</comment>
<dbReference type="InterPro" id="IPR003602">
    <property type="entry name" value="Topo_IA_DNA-bd_dom"/>
</dbReference>
<keyword evidence="5" id="KW-0479">Metal-binding</keyword>
<evidence type="ECO:0000256" key="4">
    <source>
        <dbReference type="ARBA" id="ARBA00012891"/>
    </source>
</evidence>
<keyword evidence="9 10" id="KW-0413">Isomerase</keyword>
<evidence type="ECO:0000259" key="11">
    <source>
        <dbReference type="PROSITE" id="PS50880"/>
    </source>
</evidence>
<proteinExistence type="inferred from homology"/>
<dbReference type="Pfam" id="PF01751">
    <property type="entry name" value="Toprim"/>
    <property type="match status" value="1"/>
</dbReference>
<keyword evidence="6" id="KW-0862">Zinc</keyword>
<feature type="domain" description="Topo IA-type catalytic" evidence="12">
    <location>
        <begin position="166"/>
        <end position="598"/>
    </location>
</feature>
<dbReference type="GO" id="GO:0006265">
    <property type="term" value="P:DNA topological change"/>
    <property type="evidence" value="ECO:0007669"/>
    <property type="project" value="InterPro"/>
</dbReference>
<dbReference type="GO" id="GO:0003677">
    <property type="term" value="F:DNA binding"/>
    <property type="evidence" value="ECO:0007669"/>
    <property type="project" value="UniProtKB-KW"/>
</dbReference>
<dbReference type="PROSITE" id="PS52039">
    <property type="entry name" value="TOPO_IA_2"/>
    <property type="match status" value="1"/>
</dbReference>
<evidence type="ECO:0000256" key="8">
    <source>
        <dbReference type="ARBA" id="ARBA00023125"/>
    </source>
</evidence>
<dbReference type="FunFam" id="3.40.50.140:FF:000003">
    <property type="entry name" value="DNA topoisomerase"/>
    <property type="match status" value="1"/>
</dbReference>
<dbReference type="PROSITE" id="PS50880">
    <property type="entry name" value="TOPRIM"/>
    <property type="match status" value="1"/>
</dbReference>
<dbReference type="InterPro" id="IPR006171">
    <property type="entry name" value="TOPRIM_dom"/>
</dbReference>
<evidence type="ECO:0000256" key="5">
    <source>
        <dbReference type="ARBA" id="ARBA00022723"/>
    </source>
</evidence>
<evidence type="ECO:0000256" key="6">
    <source>
        <dbReference type="ARBA" id="ARBA00022833"/>
    </source>
</evidence>
<dbReference type="PANTHER" id="PTHR11390">
    <property type="entry name" value="PROKARYOTIC DNA TOPOISOMERASE"/>
    <property type="match status" value="1"/>
</dbReference>
<sequence length="628" mass="72079">MAVRVLNVAEKPSVAREVSRILSHGQSTSRPGRSRYNPVHEFRYTINGTPCDMYVTSVAGHLMEIQFDEAYRSWNAHPPRALFQAPIHKQVPKDKKQIEGTLQREARNCQWLVLWLDCDREGENICFEVMETCCRANPRLSVFRARFSALIAEDIHRAINRLGAPNKLDADAVDVRQELDLRIGSAFTRFQTMFLEKKFEWPQTNKKLILSYGPCQFPTLGFIVERAWEIKSHVPEEFWSIQVQYTHPNSTNGPVTFTWKRGRLFDHTVALRLYEMCLEQPEARVISVEGRNTQRAPPVPLSTIELCKRASRWLRLGSAQVMQLAEELYQEGYISYPRTETDQFEDGYDLQKMIREQMNHPEWGEYCNRLLNNSLFKWPTPGRNNDQAHPPIHPTKPLGQNLNWSRQKASVYELVTRHFLACCSKPALGIETKVAITISEEHFQVRGLMVKERNYLDVYRYENWGGARALPVFEEGASFMPDSIMLVDGRTQPPPPLSESDLLAKMEEHGIGTDATMAQHIQKQLERGYAVKTESSQSLMPTELGEALVTAYNEMGMEGLWRPTIRSIMEQEVRAVAMGNKAKGIVLASQVDQFENLFSAFLQHRGVFEEVISQFFVRKSTAPGNPRR</sequence>
<dbReference type="InterPro" id="IPR034144">
    <property type="entry name" value="TOPRIM_TopoIII"/>
</dbReference>
<dbReference type="InterPro" id="IPR013825">
    <property type="entry name" value="Topo_IA_cen_sub2"/>
</dbReference>
<evidence type="ECO:0000313" key="14">
    <source>
        <dbReference type="EMBL" id="CAE0611611.1"/>
    </source>
</evidence>
<evidence type="ECO:0000313" key="13">
    <source>
        <dbReference type="EMBL" id="CAE0611610.1"/>
    </source>
</evidence>
<dbReference type="InterPro" id="IPR013826">
    <property type="entry name" value="Topo_IA_cen_sub3"/>
</dbReference>
<dbReference type="Gene3D" id="1.10.460.10">
    <property type="entry name" value="Topoisomerase I, domain 2"/>
    <property type="match status" value="1"/>
</dbReference>
<dbReference type="InterPro" id="IPR013497">
    <property type="entry name" value="Topo_IA_cen"/>
</dbReference>
<dbReference type="GO" id="GO:0046872">
    <property type="term" value="F:metal ion binding"/>
    <property type="evidence" value="ECO:0007669"/>
    <property type="project" value="UniProtKB-KW"/>
</dbReference>
<dbReference type="EMBL" id="HBIS01006038">
    <property type="protein sequence ID" value="CAE0611612.1"/>
    <property type="molecule type" value="Transcribed_RNA"/>
</dbReference>
<dbReference type="EMBL" id="HBIS01006037">
    <property type="protein sequence ID" value="CAE0611611.1"/>
    <property type="molecule type" value="Transcribed_RNA"/>
</dbReference>
<accession>A0A6U9RMI2</accession>
<evidence type="ECO:0000256" key="1">
    <source>
        <dbReference type="ARBA" id="ARBA00000213"/>
    </source>
</evidence>
<dbReference type="InterPro" id="IPR023406">
    <property type="entry name" value="Topo_IA_AS"/>
</dbReference>
<dbReference type="InterPro" id="IPR000380">
    <property type="entry name" value="Topo_IA"/>
</dbReference>
<dbReference type="PRINTS" id="PR00417">
    <property type="entry name" value="PRTPISMRASEI"/>
</dbReference>
<evidence type="ECO:0000256" key="9">
    <source>
        <dbReference type="ARBA" id="ARBA00023235"/>
    </source>
</evidence>
<dbReference type="FunFam" id="1.10.290.10:FF:000003">
    <property type="entry name" value="DNA topoisomerase"/>
    <property type="match status" value="1"/>
</dbReference>
<dbReference type="CDD" id="cd00186">
    <property type="entry name" value="TOP1Ac"/>
    <property type="match status" value="1"/>
</dbReference>
<protein>
    <recommendedName>
        <fullName evidence="4 10">DNA topoisomerase</fullName>
        <ecNumber evidence="4 10">5.6.2.1</ecNumber>
    </recommendedName>
</protein>
<dbReference type="GO" id="GO:0003917">
    <property type="term" value="F:DNA topoisomerase type I (single strand cut, ATP-independent) activity"/>
    <property type="evidence" value="ECO:0007669"/>
    <property type="project" value="UniProtKB-EC"/>
</dbReference>
<dbReference type="CDD" id="cd03362">
    <property type="entry name" value="TOPRIM_TopoIA_TopoIII"/>
    <property type="match status" value="1"/>
</dbReference>
<dbReference type="SMART" id="SM00437">
    <property type="entry name" value="TOP1Ac"/>
    <property type="match status" value="1"/>
</dbReference>
<dbReference type="InterPro" id="IPR013824">
    <property type="entry name" value="Topo_IA_cen_sub1"/>
</dbReference>
<evidence type="ECO:0000256" key="2">
    <source>
        <dbReference type="ARBA" id="ARBA00001946"/>
    </source>
</evidence>